<evidence type="ECO:0000259" key="2">
    <source>
        <dbReference type="PROSITE" id="PS51457"/>
    </source>
</evidence>
<gene>
    <name evidence="3" type="ORF">OS493_002023</name>
</gene>
<reference evidence="3" key="1">
    <citation type="submission" date="2023-01" db="EMBL/GenBank/DDBJ databases">
        <title>Genome assembly of the deep-sea coral Lophelia pertusa.</title>
        <authorList>
            <person name="Herrera S."/>
            <person name="Cordes E."/>
        </authorList>
    </citation>
    <scope>NUCLEOTIDE SEQUENCE</scope>
    <source>
        <strain evidence="3">USNM1676648</strain>
        <tissue evidence="3">Polyp</tissue>
    </source>
</reference>
<comment type="caution">
    <text evidence="3">The sequence shown here is derived from an EMBL/GenBank/DDBJ whole genome shotgun (WGS) entry which is preliminary data.</text>
</comment>
<sequence>MACSERLQMQKLKENCGNDEQFALVLFVEEEKYSVIHKGRIQEDHYAYDQVVHVLWGKGKTAQHYPARLISCGTKDDCEKEAMDLSFPVGENLHVDDNDGSSDVEIQEEVRNGKRKGNENNTQVHVPSKKSKETSKSASAPWQVGFDEEEKKLKQAMEINSQQELLRAFLGGVPMQDLSSIVNRLNSIESKVDRLLKQAWSQTKPARPPTCTSVSPSSSRESSTTGSSTSKEKNDIKGVDSGDEVEESEMMYNGINLLSLKAPAREPTRYATRLAGVLFSKEEFINGMIPPLNAKYARVPLDAEKISLMRSCIAQQYSTKVANKYWSDIRRAVNQKCNDIRKKMYLLKMYMKSHRCNYQYLKIHYSAEVVNEYNVLE</sequence>
<dbReference type="GO" id="GO:0003677">
    <property type="term" value="F:DNA binding"/>
    <property type="evidence" value="ECO:0007669"/>
    <property type="project" value="InterPro"/>
</dbReference>
<evidence type="ECO:0000313" key="3">
    <source>
        <dbReference type="EMBL" id="KAJ7375276.1"/>
    </source>
</evidence>
<dbReference type="AlphaFoldDB" id="A0A9W9Z5E1"/>
<accession>A0A9W9Z5E1</accession>
<dbReference type="Proteomes" id="UP001163046">
    <property type="component" value="Unassembled WGS sequence"/>
</dbReference>
<feature type="region of interest" description="Disordered" evidence="1">
    <location>
        <begin position="199"/>
        <end position="243"/>
    </location>
</feature>
<organism evidence="3 4">
    <name type="scientific">Desmophyllum pertusum</name>
    <dbReference type="NCBI Taxonomy" id="174260"/>
    <lineage>
        <taxon>Eukaryota</taxon>
        <taxon>Metazoa</taxon>
        <taxon>Cnidaria</taxon>
        <taxon>Anthozoa</taxon>
        <taxon>Hexacorallia</taxon>
        <taxon>Scleractinia</taxon>
        <taxon>Caryophylliina</taxon>
        <taxon>Caryophylliidae</taxon>
        <taxon>Desmophyllum</taxon>
    </lineage>
</organism>
<dbReference type="EMBL" id="MU826826">
    <property type="protein sequence ID" value="KAJ7375276.1"/>
    <property type="molecule type" value="Genomic_DNA"/>
</dbReference>
<name>A0A9W9Z5E1_9CNID</name>
<evidence type="ECO:0000256" key="1">
    <source>
        <dbReference type="SAM" id="MobiDB-lite"/>
    </source>
</evidence>
<keyword evidence="4" id="KW-1185">Reference proteome</keyword>
<feature type="region of interest" description="Disordered" evidence="1">
    <location>
        <begin position="110"/>
        <end position="142"/>
    </location>
</feature>
<dbReference type="OrthoDB" id="10670707at2759"/>
<protein>
    <recommendedName>
        <fullName evidence="2">BEN domain-containing protein</fullName>
    </recommendedName>
</protein>
<feature type="domain" description="BEN" evidence="2">
    <location>
        <begin position="242"/>
        <end position="344"/>
    </location>
</feature>
<evidence type="ECO:0000313" key="4">
    <source>
        <dbReference type="Proteomes" id="UP001163046"/>
    </source>
</evidence>
<proteinExistence type="predicted"/>
<feature type="compositionally biased region" description="Low complexity" evidence="1">
    <location>
        <begin position="210"/>
        <end position="229"/>
    </location>
</feature>
<dbReference type="InterPro" id="IPR018379">
    <property type="entry name" value="BEN_domain"/>
</dbReference>
<dbReference type="PROSITE" id="PS51457">
    <property type="entry name" value="BEN"/>
    <property type="match status" value="1"/>
</dbReference>
<feature type="compositionally biased region" description="Basic and acidic residues" evidence="1">
    <location>
        <begin position="230"/>
        <end position="240"/>
    </location>
</feature>